<proteinExistence type="predicted"/>
<protein>
    <submittedName>
        <fullName evidence="1">Uncharacterized protein</fullName>
    </submittedName>
</protein>
<sequence length="34" mass="4043">MPLFLDFINNYATARKLSKWQSFGNKNDYICTNK</sequence>
<accession>A0A4R7D6R2</accession>
<evidence type="ECO:0000313" key="1">
    <source>
        <dbReference type="EMBL" id="TDS16287.1"/>
    </source>
</evidence>
<comment type="caution">
    <text evidence="1">The sequence shown here is derived from an EMBL/GenBank/DDBJ whole genome shotgun (WGS) entry which is preliminary data.</text>
</comment>
<dbReference type="Proteomes" id="UP000294752">
    <property type="component" value="Unassembled WGS sequence"/>
</dbReference>
<keyword evidence="2" id="KW-1185">Reference proteome</keyword>
<dbReference type="EMBL" id="SNZV01000002">
    <property type="protein sequence ID" value="TDS16287.1"/>
    <property type="molecule type" value="Genomic_DNA"/>
</dbReference>
<gene>
    <name evidence="1" type="ORF">B0I21_102614</name>
</gene>
<dbReference type="AlphaFoldDB" id="A0A4R7D6R2"/>
<name>A0A4R7D6R2_9SPHI</name>
<evidence type="ECO:0000313" key="2">
    <source>
        <dbReference type="Proteomes" id="UP000294752"/>
    </source>
</evidence>
<reference evidence="1 2" key="1">
    <citation type="submission" date="2019-03" db="EMBL/GenBank/DDBJ databases">
        <title>Genomic Encyclopedia of Type Strains, Phase III (KMG-III): the genomes of soil and plant-associated and newly described type strains.</title>
        <authorList>
            <person name="Whitman W."/>
        </authorList>
    </citation>
    <scope>NUCLEOTIDE SEQUENCE [LARGE SCALE GENOMIC DNA]</scope>
    <source>
        <strain evidence="1 2">CGMCC 1.12801</strain>
    </source>
</reference>
<organism evidence="1 2">
    <name type="scientific">Sphingobacterium paludis</name>
    <dbReference type="NCBI Taxonomy" id="1476465"/>
    <lineage>
        <taxon>Bacteria</taxon>
        <taxon>Pseudomonadati</taxon>
        <taxon>Bacteroidota</taxon>
        <taxon>Sphingobacteriia</taxon>
        <taxon>Sphingobacteriales</taxon>
        <taxon>Sphingobacteriaceae</taxon>
        <taxon>Sphingobacterium</taxon>
    </lineage>
</organism>